<feature type="compositionally biased region" description="Basic and acidic residues" evidence="1">
    <location>
        <begin position="63"/>
        <end position="74"/>
    </location>
</feature>
<feature type="compositionally biased region" description="Low complexity" evidence="1">
    <location>
        <begin position="44"/>
        <end position="62"/>
    </location>
</feature>
<comment type="caution">
    <text evidence="2">The sequence shown here is derived from an EMBL/GenBank/DDBJ whole genome shotgun (WGS) entry which is preliminary data.</text>
</comment>
<feature type="compositionally biased region" description="Basic and acidic residues" evidence="1">
    <location>
        <begin position="31"/>
        <end position="43"/>
    </location>
</feature>
<dbReference type="InterPro" id="IPR008634">
    <property type="entry name" value="Gas-vesicle_GvpO"/>
</dbReference>
<dbReference type="Pfam" id="PF05800">
    <property type="entry name" value="GvpO"/>
    <property type="match status" value="1"/>
</dbReference>
<evidence type="ECO:0000313" key="3">
    <source>
        <dbReference type="Proteomes" id="UP001500368"/>
    </source>
</evidence>
<dbReference type="EMBL" id="BAABLW010000005">
    <property type="protein sequence ID" value="GAA4916346.1"/>
    <property type="molecule type" value="Genomic_DNA"/>
</dbReference>
<feature type="region of interest" description="Disordered" evidence="1">
    <location>
        <begin position="1"/>
        <end position="87"/>
    </location>
</feature>
<gene>
    <name evidence="2" type="ORF">GCM10025790_09440</name>
</gene>
<proteinExistence type="predicted"/>
<dbReference type="RefSeq" id="WP_345476922.1">
    <property type="nucleotide sequence ID" value="NZ_BAABLW010000005.1"/>
</dbReference>
<sequence>MSDDDAETKRSQAATNSDNGTQRERPRRKSSSSEETSRKERPTRSSSGSTAERRSTGSSGTTSKRDTGDKDSAPLRKKSRGGAVTASRKAIEQFVELTGRAPESVVGVRKSEDGWTVTLEVLEASRIPDTSDLLASYEVALDSAGDLLSYDRVSRYLRGRASD</sequence>
<protein>
    <recommendedName>
        <fullName evidence="4">Gas vesicle protein</fullName>
    </recommendedName>
</protein>
<organism evidence="2 3">
    <name type="scientific">Nesterenkonia rhizosphaerae</name>
    <dbReference type="NCBI Taxonomy" id="1348272"/>
    <lineage>
        <taxon>Bacteria</taxon>
        <taxon>Bacillati</taxon>
        <taxon>Actinomycetota</taxon>
        <taxon>Actinomycetes</taxon>
        <taxon>Micrococcales</taxon>
        <taxon>Micrococcaceae</taxon>
        <taxon>Nesterenkonia</taxon>
    </lineage>
</organism>
<evidence type="ECO:0008006" key="4">
    <source>
        <dbReference type="Google" id="ProtNLM"/>
    </source>
</evidence>
<evidence type="ECO:0000256" key="1">
    <source>
        <dbReference type="SAM" id="MobiDB-lite"/>
    </source>
</evidence>
<keyword evidence="3" id="KW-1185">Reference proteome</keyword>
<dbReference type="Proteomes" id="UP001500368">
    <property type="component" value="Unassembled WGS sequence"/>
</dbReference>
<name>A0ABP9FT73_9MICC</name>
<feature type="compositionally biased region" description="Polar residues" evidence="1">
    <location>
        <begin position="11"/>
        <end position="20"/>
    </location>
</feature>
<evidence type="ECO:0000313" key="2">
    <source>
        <dbReference type="EMBL" id="GAA4916346.1"/>
    </source>
</evidence>
<accession>A0ABP9FT73</accession>
<reference evidence="3" key="1">
    <citation type="journal article" date="2019" name="Int. J. Syst. Evol. Microbiol.">
        <title>The Global Catalogue of Microorganisms (GCM) 10K type strain sequencing project: providing services to taxonomists for standard genome sequencing and annotation.</title>
        <authorList>
            <consortium name="The Broad Institute Genomics Platform"/>
            <consortium name="The Broad Institute Genome Sequencing Center for Infectious Disease"/>
            <person name="Wu L."/>
            <person name="Ma J."/>
        </authorList>
    </citation>
    <scope>NUCLEOTIDE SEQUENCE [LARGE SCALE GENOMIC DNA]</scope>
    <source>
        <strain evidence="3">JCM 19129</strain>
    </source>
</reference>